<sequence>MSVNEKSKQVIEDKKPEVVLPAEIKLNKKEVKKCVVAVDMTPQDVLQLDTEGYDLFFDEDPVKFLELPPEIFKTLSKINKDRYAVSFTLNRQVKKERANPPSGVIISGRLATATARLEVHGGSEDMHTCWFRPDQHRQKVYEGYKVVDDEEVETFGGDVGSTHTVGIKGDTELILMEIPKKEFEKRQEDLATASHRRGEVEQLATRERLASEHGKDAVKNPELFTSEEGREVIRKRG</sequence>
<organism evidence="2">
    <name type="scientific">marine sediment metagenome</name>
    <dbReference type="NCBI Taxonomy" id="412755"/>
    <lineage>
        <taxon>unclassified sequences</taxon>
        <taxon>metagenomes</taxon>
        <taxon>ecological metagenomes</taxon>
    </lineage>
</organism>
<proteinExistence type="predicted"/>
<dbReference type="AlphaFoldDB" id="A0A0F9HW16"/>
<accession>A0A0F9HW16</accession>
<protein>
    <submittedName>
        <fullName evidence="2">Uncharacterized protein</fullName>
    </submittedName>
</protein>
<evidence type="ECO:0000313" key="2">
    <source>
        <dbReference type="EMBL" id="KKM07332.1"/>
    </source>
</evidence>
<evidence type="ECO:0000256" key="1">
    <source>
        <dbReference type="SAM" id="MobiDB-lite"/>
    </source>
</evidence>
<name>A0A0F9HW16_9ZZZZ</name>
<gene>
    <name evidence="2" type="ORF">LCGC14_1735000</name>
</gene>
<feature type="compositionally biased region" description="Basic and acidic residues" evidence="1">
    <location>
        <begin position="227"/>
        <end position="237"/>
    </location>
</feature>
<feature type="region of interest" description="Disordered" evidence="1">
    <location>
        <begin position="186"/>
        <end position="237"/>
    </location>
</feature>
<feature type="compositionally biased region" description="Basic and acidic residues" evidence="1">
    <location>
        <begin position="196"/>
        <end position="219"/>
    </location>
</feature>
<comment type="caution">
    <text evidence="2">The sequence shown here is derived from an EMBL/GenBank/DDBJ whole genome shotgun (WGS) entry which is preliminary data.</text>
</comment>
<reference evidence="2" key="1">
    <citation type="journal article" date="2015" name="Nature">
        <title>Complex archaea that bridge the gap between prokaryotes and eukaryotes.</title>
        <authorList>
            <person name="Spang A."/>
            <person name="Saw J.H."/>
            <person name="Jorgensen S.L."/>
            <person name="Zaremba-Niedzwiedzka K."/>
            <person name="Martijn J."/>
            <person name="Lind A.E."/>
            <person name="van Eijk R."/>
            <person name="Schleper C."/>
            <person name="Guy L."/>
            <person name="Ettema T.J."/>
        </authorList>
    </citation>
    <scope>NUCLEOTIDE SEQUENCE</scope>
</reference>
<dbReference type="EMBL" id="LAZR01015796">
    <property type="protein sequence ID" value="KKM07332.1"/>
    <property type="molecule type" value="Genomic_DNA"/>
</dbReference>